<proteinExistence type="predicted"/>
<reference evidence="1 2" key="1">
    <citation type="journal article" date="2022" name="Nat. Plants">
        <title>Genomes of leafy and leafless Platanthera orchids illuminate the evolution of mycoheterotrophy.</title>
        <authorList>
            <person name="Li M.H."/>
            <person name="Liu K.W."/>
            <person name="Li Z."/>
            <person name="Lu H.C."/>
            <person name="Ye Q.L."/>
            <person name="Zhang D."/>
            <person name="Wang J.Y."/>
            <person name="Li Y.F."/>
            <person name="Zhong Z.M."/>
            <person name="Liu X."/>
            <person name="Yu X."/>
            <person name="Liu D.K."/>
            <person name="Tu X.D."/>
            <person name="Liu B."/>
            <person name="Hao Y."/>
            <person name="Liao X.Y."/>
            <person name="Jiang Y.T."/>
            <person name="Sun W.H."/>
            <person name="Chen J."/>
            <person name="Chen Y.Q."/>
            <person name="Ai Y."/>
            <person name="Zhai J.W."/>
            <person name="Wu S.S."/>
            <person name="Zhou Z."/>
            <person name="Hsiao Y.Y."/>
            <person name="Wu W.L."/>
            <person name="Chen Y.Y."/>
            <person name="Lin Y.F."/>
            <person name="Hsu J.L."/>
            <person name="Li C.Y."/>
            <person name="Wang Z.W."/>
            <person name="Zhao X."/>
            <person name="Zhong W.Y."/>
            <person name="Ma X.K."/>
            <person name="Ma L."/>
            <person name="Huang J."/>
            <person name="Chen G.Z."/>
            <person name="Huang M.Z."/>
            <person name="Huang L."/>
            <person name="Peng D.H."/>
            <person name="Luo Y.B."/>
            <person name="Zou S.Q."/>
            <person name="Chen S.P."/>
            <person name="Lan S."/>
            <person name="Tsai W.C."/>
            <person name="Van de Peer Y."/>
            <person name="Liu Z.J."/>
        </authorList>
    </citation>
    <scope>NUCLEOTIDE SEQUENCE [LARGE SCALE GENOMIC DNA]</scope>
    <source>
        <strain evidence="1">Lor287</strain>
    </source>
</reference>
<keyword evidence="2" id="KW-1185">Reference proteome</keyword>
<dbReference type="EMBL" id="JBBWWQ010000001">
    <property type="protein sequence ID" value="KAK8957453.1"/>
    <property type="molecule type" value="Genomic_DNA"/>
</dbReference>
<accession>A0AAP0GFQ3</accession>
<evidence type="ECO:0000313" key="2">
    <source>
        <dbReference type="Proteomes" id="UP001418222"/>
    </source>
</evidence>
<sequence>MIMHTCFVICILRHQCALPHNIRYLQKLWILPSNYPIMLAYSVFIVVFRHGWKRSNIEVNDIICSINCHDYAHLFRDLYSEVRIFMNCYCFHPDCPTHVQGKLTGEEYDEFVSLMRALKSKRFSFKRVCFFSSLET</sequence>
<name>A0AAP0GFQ3_9ASPA</name>
<comment type="caution">
    <text evidence="1">The sequence shown here is derived from an EMBL/GenBank/DDBJ whole genome shotgun (WGS) entry which is preliminary data.</text>
</comment>
<protein>
    <submittedName>
        <fullName evidence="1">Uncharacterized protein</fullName>
    </submittedName>
</protein>
<gene>
    <name evidence="1" type="ORF">KSP39_PZI000080</name>
</gene>
<organism evidence="1 2">
    <name type="scientific">Platanthera zijinensis</name>
    <dbReference type="NCBI Taxonomy" id="2320716"/>
    <lineage>
        <taxon>Eukaryota</taxon>
        <taxon>Viridiplantae</taxon>
        <taxon>Streptophyta</taxon>
        <taxon>Embryophyta</taxon>
        <taxon>Tracheophyta</taxon>
        <taxon>Spermatophyta</taxon>
        <taxon>Magnoliopsida</taxon>
        <taxon>Liliopsida</taxon>
        <taxon>Asparagales</taxon>
        <taxon>Orchidaceae</taxon>
        <taxon>Orchidoideae</taxon>
        <taxon>Orchideae</taxon>
        <taxon>Orchidinae</taxon>
        <taxon>Platanthera</taxon>
    </lineage>
</organism>
<dbReference type="AlphaFoldDB" id="A0AAP0GFQ3"/>
<dbReference type="Proteomes" id="UP001418222">
    <property type="component" value="Unassembled WGS sequence"/>
</dbReference>
<evidence type="ECO:0000313" key="1">
    <source>
        <dbReference type="EMBL" id="KAK8957453.1"/>
    </source>
</evidence>